<name>A0A431UF67_9BACI</name>
<keyword evidence="2" id="KW-1185">Reference proteome</keyword>
<organism evidence="1 2">
    <name type="scientific">Lysinibacillus telephonicus</name>
    <dbReference type="NCBI Taxonomy" id="1714840"/>
    <lineage>
        <taxon>Bacteria</taxon>
        <taxon>Bacillati</taxon>
        <taxon>Bacillota</taxon>
        <taxon>Bacilli</taxon>
        <taxon>Bacillales</taxon>
        <taxon>Bacillaceae</taxon>
        <taxon>Lysinibacillus</taxon>
    </lineage>
</organism>
<dbReference type="Proteomes" id="UP000276349">
    <property type="component" value="Unassembled WGS sequence"/>
</dbReference>
<reference evidence="1 2" key="1">
    <citation type="submission" date="2018-12" db="EMBL/GenBank/DDBJ databases">
        <authorList>
            <person name="Yu L."/>
        </authorList>
    </citation>
    <scope>NUCLEOTIDE SEQUENCE [LARGE SCALE GENOMIC DNA]</scope>
    <source>
        <strain evidence="1 2">S5H2222</strain>
    </source>
</reference>
<gene>
    <name evidence="1" type="ORF">EKG35_18330</name>
</gene>
<comment type="caution">
    <text evidence="1">The sequence shown here is derived from an EMBL/GenBank/DDBJ whole genome shotgun (WGS) entry which is preliminary data.</text>
</comment>
<proteinExistence type="predicted"/>
<dbReference type="AlphaFoldDB" id="A0A431UF67"/>
<dbReference type="RefSeq" id="WP_126295996.1">
    <property type="nucleotide sequence ID" value="NZ_JAXUAO010000195.1"/>
</dbReference>
<dbReference type="EMBL" id="RXNR01000084">
    <property type="protein sequence ID" value="RTQ87957.1"/>
    <property type="molecule type" value="Genomic_DNA"/>
</dbReference>
<evidence type="ECO:0000313" key="1">
    <source>
        <dbReference type="EMBL" id="RTQ87957.1"/>
    </source>
</evidence>
<protein>
    <submittedName>
        <fullName evidence="1">Uroporphyrinogen-III decarboxylase</fullName>
    </submittedName>
</protein>
<evidence type="ECO:0000313" key="2">
    <source>
        <dbReference type="Proteomes" id="UP000276349"/>
    </source>
</evidence>
<accession>A0A431UF67</accession>
<sequence>MNESKFAKLDPEQVQELQQLEEKLEVTLLAYDQSINESFNQQNKSVESLD</sequence>